<organism evidence="1 2">
    <name type="scientific">Racocetra persica</name>
    <dbReference type="NCBI Taxonomy" id="160502"/>
    <lineage>
        <taxon>Eukaryota</taxon>
        <taxon>Fungi</taxon>
        <taxon>Fungi incertae sedis</taxon>
        <taxon>Mucoromycota</taxon>
        <taxon>Glomeromycotina</taxon>
        <taxon>Glomeromycetes</taxon>
        <taxon>Diversisporales</taxon>
        <taxon>Gigasporaceae</taxon>
        <taxon>Racocetra</taxon>
    </lineage>
</organism>
<feature type="non-terminal residue" evidence="1">
    <location>
        <position position="393"/>
    </location>
</feature>
<accession>A0ACA9QPA9</accession>
<gene>
    <name evidence="1" type="ORF">RPERSI_LOCUS14525</name>
</gene>
<evidence type="ECO:0000313" key="1">
    <source>
        <dbReference type="EMBL" id="CAG8754385.1"/>
    </source>
</evidence>
<comment type="caution">
    <text evidence="1">The sequence shown here is derived from an EMBL/GenBank/DDBJ whole genome shotgun (WGS) entry which is preliminary data.</text>
</comment>
<name>A0ACA9QPA9_9GLOM</name>
<evidence type="ECO:0000313" key="2">
    <source>
        <dbReference type="Proteomes" id="UP000789920"/>
    </source>
</evidence>
<proteinExistence type="predicted"/>
<dbReference type="EMBL" id="CAJVQC010033610">
    <property type="protein sequence ID" value="CAG8754385.1"/>
    <property type="molecule type" value="Genomic_DNA"/>
</dbReference>
<dbReference type="Proteomes" id="UP000789920">
    <property type="component" value="Unassembled WGS sequence"/>
</dbReference>
<reference evidence="1" key="1">
    <citation type="submission" date="2021-06" db="EMBL/GenBank/DDBJ databases">
        <authorList>
            <person name="Kallberg Y."/>
            <person name="Tangrot J."/>
            <person name="Rosling A."/>
        </authorList>
    </citation>
    <scope>NUCLEOTIDE SEQUENCE</scope>
    <source>
        <strain evidence="1">MA461A</strain>
    </source>
</reference>
<sequence length="393" mass="44245">MNVKNAVNENSSVSINSEDATNVKNAVDENNDMLVNSEDSANVANSEGATNLKNAVNENNNVLVNSEDAANVKNAVNENNDVSVNLEDVTNVKNAVNENNDVLVNSKDVTNVKNTVNENNDVEEQFLCALREDPFVVGNIKDLEDEDLKKFIASLQDAKKQRTFIVLTANAIRKPFFFVLEFISAFLGRVVFYVGMILVLAAIIPSCILLFLLLCMLSSALICIASVAIAIPTSIIWVLSPILKRTGAYKNILKGVFHMSEDQAENWNKWAVAECFAEFKNTCRQKSDENDDEFRKEVNKCIEDFIHKAIMYTEVIEWIQNEENEKNEKELVIDRPIGEGGFGKVYLAEWQKGIRFLETTEDGYKQSRKKDYVALKTLKTLKTSSDRKNFLKE</sequence>
<keyword evidence="2" id="KW-1185">Reference proteome</keyword>
<protein>
    <submittedName>
        <fullName evidence="1">10345_t:CDS:1</fullName>
    </submittedName>
</protein>